<feature type="compositionally biased region" description="Basic and acidic residues" evidence="4">
    <location>
        <begin position="224"/>
        <end position="238"/>
    </location>
</feature>
<dbReference type="PANTHER" id="PTHR12301">
    <property type="entry name" value="SAM-DOMAIN, SH3 AND NUCLEAR LOCALIZATION SIGNALS PROTEIN RELATED"/>
    <property type="match status" value="1"/>
</dbReference>
<evidence type="ECO:0000256" key="2">
    <source>
        <dbReference type="ARBA" id="ARBA00022553"/>
    </source>
</evidence>
<feature type="compositionally biased region" description="Low complexity" evidence="4">
    <location>
        <begin position="434"/>
        <end position="452"/>
    </location>
</feature>
<evidence type="ECO:0000256" key="1">
    <source>
        <dbReference type="ARBA" id="ARBA00022443"/>
    </source>
</evidence>
<keyword evidence="8" id="KW-1185">Reference proteome</keyword>
<organism evidence="7 8">
    <name type="scientific">Pelobates cultripes</name>
    <name type="common">Western spadefoot toad</name>
    <dbReference type="NCBI Taxonomy" id="61616"/>
    <lineage>
        <taxon>Eukaryota</taxon>
        <taxon>Metazoa</taxon>
        <taxon>Chordata</taxon>
        <taxon>Craniata</taxon>
        <taxon>Vertebrata</taxon>
        <taxon>Euteleostomi</taxon>
        <taxon>Amphibia</taxon>
        <taxon>Batrachia</taxon>
        <taxon>Anura</taxon>
        <taxon>Pelobatoidea</taxon>
        <taxon>Pelobatidae</taxon>
        <taxon>Pelobates</taxon>
    </lineage>
</organism>
<sequence length="678" mass="76958">MNLFCFSLEGSMDSLYEPVQNAQDSKENTLTRACNPLNSYSKMVPHERSLSLEKTVQAIPIFNLNEEDVEFPDLGNTDAKKRRKRSLIQKSVSENEAFDRKSWPTAQWQNPRRFEYDSYLRKHCHIEDLSEDDTVIGDRINVPSYEQRIPCHTQNVGGFANESELDDRSESMGTLKRLQKLVRSKKSSINDDVKHPLLSASPATDPEEEDVALTTCMKLTKSQEKKSCKDNPRKKQENDICQESNYSPSDIPSLKWNTSQNATINSERNVQLFSEWKSHPENVDPFIYSIIQNEEWEKCICCNHHSQLSYSLTDMDLPYSWRTSSFGTFDRFRKPSSSKHEELHETGETESVYEGVTVESDKSSNNAGSLSKKMKAISLTMRKKMGKKYSKALSEDMNEDDDGFCFHKDSDPGGGLSTEKVTLKSSESVESLYSLNSGQSSSSGVTSCSDGTSNRDSFRLDEYFSYSGPFCGRARVHTDFIPSPYDMDSLKIKKGDIIDIIVKTPMGIWTGMLNNKVGNFKFIYVDVISEEEVPPRKTIVRKKSKRPRPKTLQELMERLNLQDYISSLLLNGYETLEDLKDLKESHLSELNITNPEDRTRMLVAIENLQDCESDQQLENTSGALTVTTDISASKYDLKECPRDSGCYISMENSESNKEDVESDALCESVTKITITESA</sequence>
<dbReference type="GO" id="GO:0001784">
    <property type="term" value="F:phosphotyrosine residue binding"/>
    <property type="evidence" value="ECO:0007669"/>
    <property type="project" value="TreeGrafter"/>
</dbReference>
<evidence type="ECO:0000259" key="6">
    <source>
        <dbReference type="PROSITE" id="PS50105"/>
    </source>
</evidence>
<dbReference type="SUPFAM" id="SSF47769">
    <property type="entry name" value="SAM/Pointed domain"/>
    <property type="match status" value="1"/>
</dbReference>
<gene>
    <name evidence="7" type="ORF">PECUL_23A045539</name>
</gene>
<feature type="region of interest" description="Disordered" evidence="4">
    <location>
        <begin position="434"/>
        <end position="453"/>
    </location>
</feature>
<dbReference type="GO" id="GO:0005634">
    <property type="term" value="C:nucleus"/>
    <property type="evidence" value="ECO:0007669"/>
    <property type="project" value="TreeGrafter"/>
</dbReference>
<evidence type="ECO:0000256" key="3">
    <source>
        <dbReference type="PROSITE-ProRule" id="PRU00192"/>
    </source>
</evidence>
<dbReference type="PROSITE" id="PS50105">
    <property type="entry name" value="SAM_DOMAIN"/>
    <property type="match status" value="1"/>
</dbReference>
<dbReference type="InterPro" id="IPR037623">
    <property type="entry name" value="SAMSN1_SAM"/>
</dbReference>
<reference evidence="7" key="1">
    <citation type="submission" date="2022-03" db="EMBL/GenBank/DDBJ databases">
        <authorList>
            <person name="Alioto T."/>
            <person name="Alioto T."/>
            <person name="Gomez Garrido J."/>
        </authorList>
    </citation>
    <scope>NUCLEOTIDE SEQUENCE</scope>
</reference>
<dbReference type="GO" id="GO:0005737">
    <property type="term" value="C:cytoplasm"/>
    <property type="evidence" value="ECO:0007669"/>
    <property type="project" value="TreeGrafter"/>
</dbReference>
<proteinExistence type="predicted"/>
<dbReference type="CDD" id="cd09561">
    <property type="entry name" value="SAM_SAMSN1"/>
    <property type="match status" value="1"/>
</dbReference>
<feature type="domain" description="SH3" evidence="5">
    <location>
        <begin position="469"/>
        <end position="530"/>
    </location>
</feature>
<dbReference type="InterPro" id="IPR036028">
    <property type="entry name" value="SH3-like_dom_sf"/>
</dbReference>
<dbReference type="SUPFAM" id="SSF50044">
    <property type="entry name" value="SH3-domain"/>
    <property type="match status" value="1"/>
</dbReference>
<dbReference type="InterPro" id="IPR001452">
    <property type="entry name" value="SH3_domain"/>
</dbReference>
<feature type="domain" description="SAM" evidence="6">
    <location>
        <begin position="547"/>
        <end position="611"/>
    </location>
</feature>
<dbReference type="SMART" id="SM00454">
    <property type="entry name" value="SAM"/>
    <property type="match status" value="1"/>
</dbReference>
<evidence type="ECO:0000313" key="8">
    <source>
        <dbReference type="Proteomes" id="UP001295444"/>
    </source>
</evidence>
<dbReference type="Proteomes" id="UP001295444">
    <property type="component" value="Chromosome 01"/>
</dbReference>
<dbReference type="Gene3D" id="1.10.150.50">
    <property type="entry name" value="Transcription Factor, Ets-1"/>
    <property type="match status" value="1"/>
</dbReference>
<accession>A0AAD1VI90</accession>
<evidence type="ECO:0000256" key="4">
    <source>
        <dbReference type="SAM" id="MobiDB-lite"/>
    </source>
</evidence>
<dbReference type="Pfam" id="PF00536">
    <property type="entry name" value="SAM_1"/>
    <property type="match status" value="1"/>
</dbReference>
<evidence type="ECO:0000259" key="5">
    <source>
        <dbReference type="PROSITE" id="PS50002"/>
    </source>
</evidence>
<keyword evidence="1 3" id="KW-0728">SH3 domain</keyword>
<dbReference type="PROSITE" id="PS50002">
    <property type="entry name" value="SH3"/>
    <property type="match status" value="1"/>
</dbReference>
<feature type="region of interest" description="Disordered" evidence="4">
    <location>
        <begin position="224"/>
        <end position="246"/>
    </location>
</feature>
<keyword evidence="2" id="KW-0597">Phosphoprotein</keyword>
<dbReference type="InterPro" id="IPR021090">
    <property type="entry name" value="SPIDER"/>
</dbReference>
<dbReference type="FunFam" id="2.30.30.40:FF:000021">
    <property type="entry name" value="Putative sam and sh3 domain-containing protein 1"/>
    <property type="match status" value="1"/>
</dbReference>
<dbReference type="EMBL" id="OW240912">
    <property type="protein sequence ID" value="CAH2219396.1"/>
    <property type="molecule type" value="Genomic_DNA"/>
</dbReference>
<dbReference type="PANTHER" id="PTHR12301:SF4">
    <property type="entry name" value="SAM DOMAIN-CONTAINING PROTEIN SAMSN-1"/>
    <property type="match status" value="1"/>
</dbReference>
<dbReference type="InterPro" id="IPR051725">
    <property type="entry name" value="SAM-SH3_domain_protein"/>
</dbReference>
<evidence type="ECO:0000313" key="7">
    <source>
        <dbReference type="EMBL" id="CAH2219396.1"/>
    </source>
</evidence>
<name>A0AAD1VI90_PELCU</name>
<protein>
    <submittedName>
        <fullName evidence="7">SAM domain-containing SAMSN-1-like isoform X1</fullName>
    </submittedName>
</protein>
<dbReference type="InterPro" id="IPR001660">
    <property type="entry name" value="SAM"/>
</dbReference>
<dbReference type="AlphaFoldDB" id="A0AAD1VI90"/>
<dbReference type="Pfam" id="PF12485">
    <property type="entry name" value="SPIDER"/>
    <property type="match status" value="1"/>
</dbReference>
<dbReference type="Gene3D" id="2.30.30.40">
    <property type="entry name" value="SH3 Domains"/>
    <property type="match status" value="1"/>
</dbReference>
<dbReference type="InterPro" id="IPR013761">
    <property type="entry name" value="SAM/pointed_sf"/>
</dbReference>
<dbReference type="GO" id="GO:0050869">
    <property type="term" value="P:negative regulation of B cell activation"/>
    <property type="evidence" value="ECO:0007669"/>
    <property type="project" value="TreeGrafter"/>
</dbReference>